<feature type="domain" description="BRCT" evidence="36">
    <location>
        <begin position="357"/>
        <end position="434"/>
    </location>
</feature>
<evidence type="ECO:0000256" key="11">
    <source>
        <dbReference type="ARBA" id="ARBA00022695"/>
    </source>
</evidence>
<dbReference type="SMART" id="SM00292">
    <property type="entry name" value="BRCT"/>
    <property type="match status" value="1"/>
</dbReference>
<evidence type="ECO:0000256" key="18">
    <source>
        <dbReference type="ARBA" id="ARBA00022859"/>
    </source>
</evidence>
<reference evidence="40" key="1">
    <citation type="submission" date="2020-04" db="EMBL/GenBank/DDBJ databases">
        <authorList>
            <person name="Neveu A P."/>
        </authorList>
    </citation>
    <scope>NUCLEOTIDE SEQUENCE</scope>
    <source>
        <tissue evidence="40">Whole embryo</tissue>
    </source>
</reference>
<dbReference type="SUPFAM" id="SSF57716">
    <property type="entry name" value="Glucocorticoid receptor-like (DNA-binding domain)"/>
    <property type="match status" value="2"/>
</dbReference>
<evidence type="ECO:0000256" key="34">
    <source>
        <dbReference type="SAM" id="MobiDB-lite"/>
    </source>
</evidence>
<dbReference type="EC" id="2.4.2.30" evidence="32"/>
<dbReference type="InterPro" id="IPR036930">
    <property type="entry name" value="WGR_dom_sf"/>
</dbReference>
<dbReference type="Gene3D" id="2.20.25.630">
    <property type="match status" value="1"/>
</dbReference>
<evidence type="ECO:0000256" key="23">
    <source>
        <dbReference type="ARBA" id="ARBA00023204"/>
    </source>
</evidence>
<feature type="domain" description="PARP-type" evidence="35">
    <location>
        <begin position="8"/>
        <end position="90"/>
    </location>
</feature>
<dbReference type="InterPro" id="IPR036616">
    <property type="entry name" value="Poly(ADP-ribose)pol_reg_dom_sf"/>
</dbReference>
<evidence type="ECO:0000256" key="9">
    <source>
        <dbReference type="ARBA" id="ARBA00022676"/>
    </source>
</evidence>
<dbReference type="GO" id="GO:0003677">
    <property type="term" value="F:DNA binding"/>
    <property type="evidence" value="ECO:0007669"/>
    <property type="project" value="UniProtKB-UniRule"/>
</dbReference>
<keyword evidence="8" id="KW-0399">Innate immunity</keyword>
<evidence type="ECO:0000256" key="14">
    <source>
        <dbReference type="ARBA" id="ARBA00022763"/>
    </source>
</evidence>
<dbReference type="InterPro" id="IPR036420">
    <property type="entry name" value="BRCT_dom_sf"/>
</dbReference>
<keyword evidence="4" id="KW-0158">Chromosome</keyword>
<organism evidence="40">
    <name type="scientific">Phallusia mammillata</name>
    <dbReference type="NCBI Taxonomy" id="59560"/>
    <lineage>
        <taxon>Eukaryota</taxon>
        <taxon>Metazoa</taxon>
        <taxon>Chordata</taxon>
        <taxon>Tunicata</taxon>
        <taxon>Ascidiacea</taxon>
        <taxon>Phlebobranchia</taxon>
        <taxon>Ascidiidae</taxon>
        <taxon>Phallusia</taxon>
    </lineage>
</organism>
<keyword evidence="11" id="KW-0548">Nucleotidyltransferase</keyword>
<evidence type="ECO:0000313" key="40">
    <source>
        <dbReference type="EMBL" id="CAB3264661.1"/>
    </source>
</evidence>
<keyword evidence="13" id="KW-0677">Repeat</keyword>
<dbReference type="FunFam" id="1.20.142.10:FF:000001">
    <property type="entry name" value="Poly [ADP-ribose] polymerase"/>
    <property type="match status" value="1"/>
</dbReference>
<dbReference type="SMART" id="SM01335">
    <property type="entry name" value="PADR1"/>
    <property type="match status" value="1"/>
</dbReference>
<dbReference type="PANTHER" id="PTHR10459">
    <property type="entry name" value="DNA LIGASE"/>
    <property type="match status" value="1"/>
</dbReference>
<keyword evidence="23" id="KW-0234">DNA repair</keyword>
<dbReference type="SUPFAM" id="SSF56399">
    <property type="entry name" value="ADP-ribosylation"/>
    <property type="match status" value="1"/>
</dbReference>
<dbReference type="InterPro" id="IPR036957">
    <property type="entry name" value="Znf_PARP_sf"/>
</dbReference>
<evidence type="ECO:0000256" key="7">
    <source>
        <dbReference type="ARBA" id="ARBA00022533"/>
    </source>
</evidence>
<evidence type="ECO:0000256" key="15">
    <source>
        <dbReference type="ARBA" id="ARBA00022765"/>
    </source>
</evidence>
<dbReference type="GO" id="GO:0005829">
    <property type="term" value="C:cytosol"/>
    <property type="evidence" value="ECO:0007669"/>
    <property type="project" value="UniProtKB-SubCell"/>
</dbReference>
<evidence type="ECO:0000256" key="16">
    <source>
        <dbReference type="ARBA" id="ARBA00022771"/>
    </source>
</evidence>
<dbReference type="SUPFAM" id="SSF142921">
    <property type="entry name" value="WGR domain-like"/>
    <property type="match status" value="1"/>
</dbReference>
<keyword evidence="21 32" id="KW-0238">DNA-binding</keyword>
<gene>
    <name evidence="40" type="primary">Parp15-001</name>
</gene>
<evidence type="ECO:0000256" key="4">
    <source>
        <dbReference type="ARBA" id="ARBA00022454"/>
    </source>
</evidence>
<evidence type="ECO:0000259" key="38">
    <source>
        <dbReference type="PROSITE" id="PS51060"/>
    </source>
</evidence>
<dbReference type="PROSITE" id="PS52007">
    <property type="entry name" value="PADR1"/>
    <property type="match status" value="1"/>
</dbReference>
<evidence type="ECO:0000256" key="27">
    <source>
        <dbReference type="ARBA" id="ARBA00024347"/>
    </source>
</evidence>
<dbReference type="Gene3D" id="1.20.142.10">
    <property type="entry name" value="Poly(ADP-ribose) polymerase, regulatory domain"/>
    <property type="match status" value="1"/>
</dbReference>
<dbReference type="GO" id="GO:0016779">
    <property type="term" value="F:nucleotidyltransferase activity"/>
    <property type="evidence" value="ECO:0007669"/>
    <property type="project" value="UniProtKB-KW"/>
</dbReference>
<feature type="domain" description="PARP-type" evidence="35">
    <location>
        <begin position="108"/>
        <end position="199"/>
    </location>
</feature>
<feature type="domain" description="PARP alpha-helical" evidence="38">
    <location>
        <begin position="624"/>
        <end position="742"/>
    </location>
</feature>
<dbReference type="GO" id="GO:0003950">
    <property type="term" value="F:NAD+ poly-ADP-ribosyltransferase activity"/>
    <property type="evidence" value="ECO:0007669"/>
    <property type="project" value="UniProtKB-UniRule"/>
</dbReference>
<keyword evidence="9 32" id="KW-0328">Glycosyltransferase</keyword>
<comment type="catalytic activity">
    <reaction evidence="28 32">
        <text>NAD(+) + (ADP-D-ribosyl)n-acceptor = nicotinamide + (ADP-D-ribosyl)n+1-acceptor + H(+).</text>
        <dbReference type="EC" id="2.4.2.30"/>
    </reaction>
</comment>
<feature type="region of interest" description="Disordered" evidence="34">
    <location>
        <begin position="195"/>
        <end position="227"/>
    </location>
</feature>
<dbReference type="InterPro" id="IPR004102">
    <property type="entry name" value="Poly(ADP-ribose)pol_reg_dom"/>
</dbReference>
<dbReference type="GO" id="GO:0070212">
    <property type="term" value="P:protein poly-ADP-ribosylation"/>
    <property type="evidence" value="ECO:0007669"/>
    <property type="project" value="TreeGrafter"/>
</dbReference>
<dbReference type="CDD" id="cd01437">
    <property type="entry name" value="parp_like"/>
    <property type="match status" value="1"/>
</dbReference>
<evidence type="ECO:0000256" key="1">
    <source>
        <dbReference type="ARBA" id="ARBA00004286"/>
    </source>
</evidence>
<dbReference type="GO" id="GO:0005730">
    <property type="term" value="C:nucleolus"/>
    <property type="evidence" value="ECO:0007669"/>
    <property type="project" value="UniProtKB-SubCell"/>
</dbReference>
<dbReference type="GO" id="GO:0006302">
    <property type="term" value="P:double-strand break repair"/>
    <property type="evidence" value="ECO:0007669"/>
    <property type="project" value="TreeGrafter"/>
</dbReference>
<evidence type="ECO:0000256" key="19">
    <source>
        <dbReference type="ARBA" id="ARBA00023015"/>
    </source>
</evidence>
<dbReference type="SUPFAM" id="SSF52113">
    <property type="entry name" value="BRCT domain"/>
    <property type="match status" value="1"/>
</dbReference>
<keyword evidence="5" id="KW-0963">Cytoplasm</keyword>
<dbReference type="Pfam" id="PF00644">
    <property type="entry name" value="PARP"/>
    <property type="match status" value="1"/>
</dbReference>
<comment type="similarity">
    <text evidence="27">Belongs to the ARTD/PARP family.</text>
</comment>
<evidence type="ECO:0000256" key="26">
    <source>
        <dbReference type="ARBA" id="ARBA00024164"/>
    </source>
</evidence>
<dbReference type="InterPro" id="IPR008893">
    <property type="entry name" value="WGR_domain"/>
</dbReference>
<evidence type="ECO:0000256" key="28">
    <source>
        <dbReference type="ARBA" id="ARBA00033987"/>
    </source>
</evidence>
<evidence type="ECO:0000256" key="33">
    <source>
        <dbReference type="RuleBase" id="RU362114"/>
    </source>
</evidence>
<dbReference type="PROSITE" id="PS51060">
    <property type="entry name" value="PARP_ALPHA_HD"/>
    <property type="match status" value="1"/>
</dbReference>
<dbReference type="InterPro" id="IPR038650">
    <property type="entry name" value="PADR1_C_dom_sf"/>
</dbReference>
<comment type="catalytic activity">
    <reaction evidence="26">
        <text>L-aspartyl-[protein] + NAD(+) = 4-O-(ADP-D-ribosyl)-L-aspartyl-[protein] + nicotinamide</text>
        <dbReference type="Rhea" id="RHEA:54424"/>
        <dbReference type="Rhea" id="RHEA-COMP:9867"/>
        <dbReference type="Rhea" id="RHEA-COMP:13832"/>
        <dbReference type="ChEBI" id="CHEBI:17154"/>
        <dbReference type="ChEBI" id="CHEBI:29961"/>
        <dbReference type="ChEBI" id="CHEBI:57540"/>
        <dbReference type="ChEBI" id="CHEBI:138102"/>
    </reaction>
    <physiologicalReaction direction="left-to-right" evidence="26">
        <dbReference type="Rhea" id="RHEA:54425"/>
    </physiologicalReaction>
</comment>
<evidence type="ECO:0000256" key="2">
    <source>
        <dbReference type="ARBA" id="ARBA00004514"/>
    </source>
</evidence>
<dbReference type="AlphaFoldDB" id="A0A6F9DN94"/>
<dbReference type="Gene3D" id="1.10.20.130">
    <property type="match status" value="1"/>
</dbReference>
<keyword evidence="15" id="KW-0013">ADP-ribosylation</keyword>
<dbReference type="InterPro" id="IPR012317">
    <property type="entry name" value="Poly(ADP-ribose)pol_cat_dom"/>
</dbReference>
<dbReference type="Pfam" id="PF00533">
    <property type="entry name" value="BRCT"/>
    <property type="match status" value="1"/>
</dbReference>
<dbReference type="Pfam" id="PF08063">
    <property type="entry name" value="Zn_ribbon_PADR1"/>
    <property type="match status" value="1"/>
</dbReference>
<keyword evidence="19" id="KW-0805">Transcription regulation</keyword>
<keyword evidence="7" id="KW-0021">Allosteric enzyme</keyword>
<comment type="catalytic activity">
    <reaction evidence="25">
        <text>L-glutamyl-[protein] + NAD(+) = 5-O-(ADP-D-ribosyl)-L-glutamyl-[protein] + nicotinamide</text>
        <dbReference type="Rhea" id="RHEA:58224"/>
        <dbReference type="Rhea" id="RHEA-COMP:10208"/>
        <dbReference type="Rhea" id="RHEA-COMP:15089"/>
        <dbReference type="ChEBI" id="CHEBI:17154"/>
        <dbReference type="ChEBI" id="CHEBI:29973"/>
        <dbReference type="ChEBI" id="CHEBI:57540"/>
        <dbReference type="ChEBI" id="CHEBI:142540"/>
    </reaction>
    <physiologicalReaction direction="left-to-right" evidence="25">
        <dbReference type="Rhea" id="RHEA:58225"/>
    </physiologicalReaction>
</comment>
<evidence type="ECO:0000259" key="37">
    <source>
        <dbReference type="PROSITE" id="PS51059"/>
    </source>
</evidence>
<feature type="domain" description="WGR" evidence="39">
    <location>
        <begin position="505"/>
        <end position="601"/>
    </location>
</feature>
<dbReference type="FunFam" id="3.90.228.10:FF:000002">
    <property type="entry name" value="Poly [ADP-ribose] polymerase"/>
    <property type="match status" value="1"/>
</dbReference>
<feature type="region of interest" description="Disordered" evidence="34">
    <location>
        <begin position="462"/>
        <end position="483"/>
    </location>
</feature>
<dbReference type="CDD" id="cd17747">
    <property type="entry name" value="BRCT_PARP1"/>
    <property type="match status" value="1"/>
</dbReference>
<comment type="catalytic activity">
    <reaction evidence="31">
        <text>L-seryl-[protein] + NAD(+) = O-(ADP-D-ribosyl)-L-seryl-[protein] + nicotinamide + H(+)</text>
        <dbReference type="Rhea" id="RHEA:58232"/>
        <dbReference type="Rhea" id="RHEA-COMP:9863"/>
        <dbReference type="Rhea" id="RHEA-COMP:15091"/>
        <dbReference type="ChEBI" id="CHEBI:15378"/>
        <dbReference type="ChEBI" id="CHEBI:17154"/>
        <dbReference type="ChEBI" id="CHEBI:29999"/>
        <dbReference type="ChEBI" id="CHEBI:57540"/>
        <dbReference type="ChEBI" id="CHEBI:142556"/>
    </reaction>
    <physiologicalReaction direction="left-to-right" evidence="31">
        <dbReference type="Rhea" id="RHEA:58233"/>
    </physiologicalReaction>
</comment>
<keyword evidence="6" id="KW-1017">Isopeptide bond</keyword>
<keyword evidence="16" id="KW-0863">Zinc-finger</keyword>
<comment type="subcellular location">
    <subcellularLocation>
        <location evidence="1">Chromosome</location>
    </subcellularLocation>
    <subcellularLocation>
        <location evidence="2">Cytoplasm</location>
        <location evidence="2">Cytosol</location>
    </subcellularLocation>
    <subcellularLocation>
        <location evidence="3">Nucleus</location>
        <location evidence="3">Nucleolus</location>
    </subcellularLocation>
</comment>
<evidence type="ECO:0000256" key="3">
    <source>
        <dbReference type="ARBA" id="ARBA00004604"/>
    </source>
</evidence>
<dbReference type="Pfam" id="PF02877">
    <property type="entry name" value="PARP_reg"/>
    <property type="match status" value="1"/>
</dbReference>
<evidence type="ECO:0000256" key="31">
    <source>
        <dbReference type="ARBA" id="ARBA00048575"/>
    </source>
</evidence>
<sequence length="981" mass="110822">MEEEDLSYKAEYAKSNRASCKGCSSLIAKDSLRLAHLVQSRHFDGKQPHWFHYSCFFGKFRPTSVDEVGDYHDLRWEDQEKIRTQIERGPSKKNGAGAPLVSKSLKDFVIQYALSGRAKCRKCDGKIEKDEIRISHKEVHPEKPQLGFVDRWHHVGCFVKRRKEFGWIDGGYTADMISGFKAIDPEDRKTITKLLDKKGKKSQKSKENESPGCSIKQEASPPLTDDQTKKLKHQSSLLWKVIDTLKHIDLKKNDFIEILEHNQQEVPKGLDKIYERIADGMLFGTLSPCAQCGGQLVASSRGFYQCHGNISEWTKCTNTTLDVKRDEWVIPNNLKEECPYLAKYKFKPQDRIFPPLPPVKPLKNKKIVILGKVTSSKEDLKANIEKLGGSVTTSLSKAYCCISTKGDVDAGKKRMKEAEVNDLFIVSEEFLKECDAMKTPPPSLIPLLKKFSLASWGSERETTVDGKSMKRTMEEESEGGESSKKLKLVVKHGAAVDPESGLENSCDVTTIKGKKYTATLSLVDMKSGANSYYKLQLLTKHSGKSWCVFRSWGRVGTVIGGTKVETFRSLESAMNNFLEVYLDKTGNSFLTKNFQKYPNKFFPLDIDYGEDNEKIKGLQDAGSKSKLEPPVQDLIKMIFDIESMKKAMVEFELDLNKMPLGKLSKKQMQRAYSVLTEATELINDNELVGSKMLDCSNRFYTLIPHDYGMQQPPKLDNADIIKAKTAMLDNLMDIEVAYNLLKTEGEDENAEDPLDVSYKKLQCDLEVVSKDSDEYKMVEKYAQLTHASTHTQYSLKIEELFKINRHGEVSRFRPFKSLHNRKLLWHGSRTTNYAGILSQGLRIAPPEAPVTGYMFGKGIYFADMVSKSTNYCGTRADNPHGLAMLADVALGNMYELVNAKNVRKLPKSKHSVKGVGSTTPDKSTYTTHDGAEVPMGKGAQTDLTDFKDGTSLLYNEYIVYDVAQVNLKYLVKFKFQYDSLW</sequence>
<accession>A0A6F9DN94</accession>
<proteinExistence type="evidence at transcript level"/>
<keyword evidence="18" id="KW-0391">Immunity</keyword>
<dbReference type="PIRSF" id="PIRSF000489">
    <property type="entry name" value="NAD_ADPRT"/>
    <property type="match status" value="1"/>
</dbReference>
<evidence type="ECO:0000256" key="5">
    <source>
        <dbReference type="ARBA" id="ARBA00022490"/>
    </source>
</evidence>
<dbReference type="Gene3D" id="3.30.1740.10">
    <property type="entry name" value="Zinc finger, PARP-type"/>
    <property type="match status" value="2"/>
</dbReference>
<evidence type="ECO:0000256" key="29">
    <source>
        <dbReference type="ARBA" id="ARBA00048241"/>
    </source>
</evidence>
<keyword evidence="20 32" id="KW-0520">NAD</keyword>
<dbReference type="PROSITE" id="PS00347">
    <property type="entry name" value="ZF_PARP_1"/>
    <property type="match status" value="2"/>
</dbReference>
<keyword evidence="17 32" id="KW-0862">Zinc</keyword>
<dbReference type="InterPro" id="IPR050800">
    <property type="entry name" value="ARTD/PARP"/>
</dbReference>
<evidence type="ECO:0000256" key="30">
    <source>
        <dbReference type="ARBA" id="ARBA00048339"/>
    </source>
</evidence>
<evidence type="ECO:0000256" key="20">
    <source>
        <dbReference type="ARBA" id="ARBA00023027"/>
    </source>
</evidence>
<dbReference type="GO" id="GO:0005694">
    <property type="term" value="C:chromosome"/>
    <property type="evidence" value="ECO:0007669"/>
    <property type="project" value="UniProtKB-SubCell"/>
</dbReference>
<dbReference type="Pfam" id="PF00645">
    <property type="entry name" value="zf-PARP"/>
    <property type="match status" value="2"/>
</dbReference>
<keyword evidence="14" id="KW-0227">DNA damage</keyword>
<evidence type="ECO:0000256" key="10">
    <source>
        <dbReference type="ARBA" id="ARBA00022679"/>
    </source>
</evidence>
<dbReference type="CDD" id="cd08001">
    <property type="entry name" value="WGR_PARP1_like"/>
    <property type="match status" value="1"/>
</dbReference>
<feature type="compositionally biased region" description="Basic and acidic residues" evidence="34">
    <location>
        <begin position="462"/>
        <end position="474"/>
    </location>
</feature>
<evidence type="ECO:0000259" key="36">
    <source>
        <dbReference type="PROSITE" id="PS50172"/>
    </source>
</evidence>
<evidence type="ECO:0000256" key="8">
    <source>
        <dbReference type="ARBA" id="ARBA00022588"/>
    </source>
</evidence>
<evidence type="ECO:0000256" key="24">
    <source>
        <dbReference type="ARBA" id="ARBA00023242"/>
    </source>
</evidence>
<evidence type="ECO:0000256" key="22">
    <source>
        <dbReference type="ARBA" id="ARBA00023163"/>
    </source>
</evidence>
<keyword evidence="10 32" id="KW-0808">Transferase</keyword>
<dbReference type="PANTHER" id="PTHR10459:SF112">
    <property type="entry name" value="POLY [ADP-RIBOSE] POLYMERASE 1"/>
    <property type="match status" value="1"/>
</dbReference>
<feature type="region of interest" description="Disordered" evidence="34">
    <location>
        <begin position="908"/>
        <end position="931"/>
    </location>
</feature>
<dbReference type="GO" id="GO:0051287">
    <property type="term" value="F:NAD binding"/>
    <property type="evidence" value="ECO:0007669"/>
    <property type="project" value="UniProtKB-UniRule"/>
</dbReference>
<dbReference type="InterPro" id="IPR008288">
    <property type="entry name" value="PARP"/>
</dbReference>
<evidence type="ECO:0000256" key="13">
    <source>
        <dbReference type="ARBA" id="ARBA00022737"/>
    </source>
</evidence>
<dbReference type="EMBL" id="LR788799">
    <property type="protein sequence ID" value="CAB3264661.1"/>
    <property type="molecule type" value="mRNA"/>
</dbReference>
<dbReference type="InterPro" id="IPR001357">
    <property type="entry name" value="BRCT_dom"/>
</dbReference>
<dbReference type="Gene3D" id="3.90.228.10">
    <property type="match status" value="1"/>
</dbReference>
<evidence type="ECO:0000256" key="32">
    <source>
        <dbReference type="PIRNR" id="PIRNR000489"/>
    </source>
</evidence>
<evidence type="ECO:0000256" key="25">
    <source>
        <dbReference type="ARBA" id="ARBA00024159"/>
    </source>
</evidence>
<protein>
    <recommendedName>
        <fullName evidence="32 33">Poly [ADP-ribose] polymerase</fullName>
        <ecNumber evidence="32">2.4.2.30</ecNumber>
    </recommendedName>
</protein>
<keyword evidence="12 32" id="KW-0479">Metal-binding</keyword>
<evidence type="ECO:0000256" key="12">
    <source>
        <dbReference type="ARBA" id="ARBA00022723"/>
    </source>
</evidence>
<dbReference type="PROSITE" id="PS50064">
    <property type="entry name" value="ZF_PARP_2"/>
    <property type="match status" value="2"/>
</dbReference>
<dbReference type="InterPro" id="IPR049296">
    <property type="entry name" value="PARP1-like_PADR1_N"/>
</dbReference>
<dbReference type="SUPFAM" id="SSF47587">
    <property type="entry name" value="Domain of poly(ADP-ribose) polymerase"/>
    <property type="match status" value="1"/>
</dbReference>
<feature type="compositionally biased region" description="Polar residues" evidence="34">
    <location>
        <begin position="916"/>
        <end position="927"/>
    </location>
</feature>
<evidence type="ECO:0000256" key="6">
    <source>
        <dbReference type="ARBA" id="ARBA00022499"/>
    </source>
</evidence>
<feature type="domain" description="PARP catalytic" evidence="37">
    <location>
        <begin position="752"/>
        <end position="981"/>
    </location>
</feature>
<name>A0A6F9DN94_9ASCI</name>
<dbReference type="PROSITE" id="PS51977">
    <property type="entry name" value="WGR"/>
    <property type="match status" value="1"/>
</dbReference>
<dbReference type="SMART" id="SM01336">
    <property type="entry name" value="zf-PARP"/>
    <property type="match status" value="2"/>
</dbReference>
<dbReference type="PROSITE" id="PS51059">
    <property type="entry name" value="PARP_CATALYTIC"/>
    <property type="match status" value="1"/>
</dbReference>
<dbReference type="Gene3D" id="3.40.50.10190">
    <property type="entry name" value="BRCT domain"/>
    <property type="match status" value="1"/>
</dbReference>
<evidence type="ECO:0000256" key="21">
    <source>
        <dbReference type="ARBA" id="ARBA00023125"/>
    </source>
</evidence>
<dbReference type="SMART" id="SM00773">
    <property type="entry name" value="WGR"/>
    <property type="match status" value="1"/>
</dbReference>
<dbReference type="PROSITE" id="PS50172">
    <property type="entry name" value="BRCT"/>
    <property type="match status" value="1"/>
</dbReference>
<dbReference type="GO" id="GO:0045087">
    <property type="term" value="P:innate immune response"/>
    <property type="evidence" value="ECO:0007669"/>
    <property type="project" value="UniProtKB-KW"/>
</dbReference>
<evidence type="ECO:0000256" key="17">
    <source>
        <dbReference type="ARBA" id="ARBA00022833"/>
    </source>
</evidence>
<comment type="catalytic activity">
    <reaction evidence="29">
        <text>L-histidyl-[protein] + NAD(+) = N(tele)-(ADP-D-ribosyl)-L-histidyl-[protein] + nicotinamide + H(+)</text>
        <dbReference type="Rhea" id="RHEA:72071"/>
        <dbReference type="Rhea" id="RHEA-COMP:9745"/>
        <dbReference type="Rhea" id="RHEA-COMP:18085"/>
        <dbReference type="ChEBI" id="CHEBI:15378"/>
        <dbReference type="ChEBI" id="CHEBI:17154"/>
        <dbReference type="ChEBI" id="CHEBI:29979"/>
        <dbReference type="ChEBI" id="CHEBI:57540"/>
        <dbReference type="ChEBI" id="CHEBI:191398"/>
    </reaction>
    <physiologicalReaction direction="left-to-right" evidence="29">
        <dbReference type="Rhea" id="RHEA:72072"/>
    </physiologicalReaction>
</comment>
<comment type="catalytic activity">
    <reaction evidence="30">
        <text>L-tyrosyl-[protein] + NAD(+) = O-(ADP-D-ribosyl)-L-tyrosyl-[protein] + nicotinamide + H(+)</text>
        <dbReference type="Rhea" id="RHEA:58236"/>
        <dbReference type="Rhea" id="RHEA-COMP:10136"/>
        <dbReference type="Rhea" id="RHEA-COMP:15092"/>
        <dbReference type="ChEBI" id="CHEBI:15378"/>
        <dbReference type="ChEBI" id="CHEBI:17154"/>
        <dbReference type="ChEBI" id="CHEBI:46858"/>
        <dbReference type="ChEBI" id="CHEBI:57540"/>
        <dbReference type="ChEBI" id="CHEBI:142557"/>
    </reaction>
    <physiologicalReaction direction="left-to-right" evidence="30">
        <dbReference type="Rhea" id="RHEA:58237"/>
    </physiologicalReaction>
</comment>
<dbReference type="Pfam" id="PF05406">
    <property type="entry name" value="WGR"/>
    <property type="match status" value="1"/>
</dbReference>
<keyword evidence="22" id="KW-0804">Transcription</keyword>
<dbReference type="GO" id="GO:0008270">
    <property type="term" value="F:zinc ion binding"/>
    <property type="evidence" value="ECO:0007669"/>
    <property type="project" value="UniProtKB-KW"/>
</dbReference>
<dbReference type="InterPro" id="IPR001510">
    <property type="entry name" value="Znf_PARP"/>
</dbReference>
<dbReference type="GO" id="GO:1990404">
    <property type="term" value="F:NAD+-protein mono-ADP-ribosyltransferase activity"/>
    <property type="evidence" value="ECO:0007669"/>
    <property type="project" value="TreeGrafter"/>
</dbReference>
<evidence type="ECO:0000259" key="35">
    <source>
        <dbReference type="PROSITE" id="PS50064"/>
    </source>
</evidence>
<evidence type="ECO:0000259" key="39">
    <source>
        <dbReference type="PROSITE" id="PS51977"/>
    </source>
</evidence>
<keyword evidence="24 32" id="KW-0539">Nucleus</keyword>
<dbReference type="Pfam" id="PF21728">
    <property type="entry name" value="PADR1_N"/>
    <property type="match status" value="1"/>
</dbReference>
<dbReference type="InterPro" id="IPR012982">
    <property type="entry name" value="PARP1-like_PADR1_Zn_ribbon"/>
</dbReference>